<evidence type="ECO:0000313" key="11">
    <source>
        <dbReference type="EMBL" id="GFS17596.1"/>
    </source>
</evidence>
<gene>
    <name evidence="11" type="ORF">ElyMa_003243500</name>
</gene>
<name>A0AAV4J5H0_9GAST</name>
<evidence type="ECO:0000256" key="4">
    <source>
        <dbReference type="ARBA" id="ARBA00022529"/>
    </source>
</evidence>
<evidence type="ECO:0000256" key="7">
    <source>
        <dbReference type="ARBA" id="ARBA00022859"/>
    </source>
</evidence>
<dbReference type="GO" id="GO:0045087">
    <property type="term" value="P:innate immune response"/>
    <property type="evidence" value="ECO:0007669"/>
    <property type="project" value="UniProtKB-KW"/>
</dbReference>
<keyword evidence="3" id="KW-0964">Secreted</keyword>
<proteinExistence type="inferred from homology"/>
<comment type="similarity">
    <text evidence="2">Belongs to the insect defense protein family.</text>
</comment>
<keyword evidence="6 9" id="KW-0732">Signal</keyword>
<comment type="subcellular location">
    <subcellularLocation>
        <location evidence="1">Secreted</location>
    </subcellularLocation>
</comment>
<comment type="caution">
    <text evidence="11">The sequence shown here is derived from an EMBL/GenBank/DDBJ whole genome shotgun (WGS) entry which is preliminary data.</text>
</comment>
<dbReference type="GO" id="GO:0005576">
    <property type="term" value="C:extracellular region"/>
    <property type="evidence" value="ECO:0007669"/>
    <property type="project" value="UniProtKB-SubCell"/>
</dbReference>
<dbReference type="PANTHER" id="PTHR45828:SF9">
    <property type="entry name" value="CELL WALL INTEGRITY AND STRESS RESPONSE COMPONENT 4-LIKE-RELATED"/>
    <property type="match status" value="1"/>
</dbReference>
<evidence type="ECO:0000313" key="12">
    <source>
        <dbReference type="Proteomes" id="UP000762676"/>
    </source>
</evidence>
<evidence type="ECO:0000256" key="1">
    <source>
        <dbReference type="ARBA" id="ARBA00004613"/>
    </source>
</evidence>
<keyword evidence="12" id="KW-1185">Reference proteome</keyword>
<dbReference type="CDD" id="cd08544">
    <property type="entry name" value="Reeler"/>
    <property type="match status" value="1"/>
</dbReference>
<dbReference type="GO" id="GO:0042742">
    <property type="term" value="P:defense response to bacterium"/>
    <property type="evidence" value="ECO:0007669"/>
    <property type="project" value="UniProtKB-KW"/>
</dbReference>
<evidence type="ECO:0000256" key="6">
    <source>
        <dbReference type="ARBA" id="ARBA00022729"/>
    </source>
</evidence>
<keyword evidence="5" id="KW-0399">Innate immunity</keyword>
<dbReference type="Proteomes" id="UP000762676">
    <property type="component" value="Unassembled WGS sequence"/>
</dbReference>
<keyword evidence="8" id="KW-0044">Antibiotic</keyword>
<reference evidence="11 12" key="1">
    <citation type="journal article" date="2021" name="Elife">
        <title>Chloroplast acquisition without the gene transfer in kleptoplastic sea slugs, Plakobranchus ocellatus.</title>
        <authorList>
            <person name="Maeda T."/>
            <person name="Takahashi S."/>
            <person name="Yoshida T."/>
            <person name="Shimamura S."/>
            <person name="Takaki Y."/>
            <person name="Nagai Y."/>
            <person name="Toyoda A."/>
            <person name="Suzuki Y."/>
            <person name="Arimoto A."/>
            <person name="Ishii H."/>
            <person name="Satoh N."/>
            <person name="Nishiyama T."/>
            <person name="Hasebe M."/>
            <person name="Maruyama T."/>
            <person name="Minagawa J."/>
            <person name="Obokata J."/>
            <person name="Shigenobu S."/>
        </authorList>
    </citation>
    <scope>NUCLEOTIDE SEQUENCE [LARGE SCALE GENOMIC DNA]</scope>
</reference>
<dbReference type="PROSITE" id="PS51019">
    <property type="entry name" value="REELIN"/>
    <property type="match status" value="1"/>
</dbReference>
<dbReference type="InterPro" id="IPR002861">
    <property type="entry name" value="Reeler_dom"/>
</dbReference>
<sequence length="211" mass="22533">MNAAQLLSSIFYAVVLMGSLVSSYPTGAPAGACTSLNPDSHGPSTAKGPSPYEITFSPTTYQPGQNIKVTLSGAQFKGFLIVGRKAEDTSMTNVGFFQTPTTPAAQLQCTTGKEGNGVTHTNNTVKSSITLDWKAPSSAVGDIVFHFTTVRGGAPSVKVNPSDYYMDQKSSPLKSASDEVLRFEKEVDDINVLETSEEEDEEIVYTVPSYK</sequence>
<protein>
    <submittedName>
        <fullName evidence="11">Ferric-chelate reductase 1</fullName>
    </submittedName>
</protein>
<feature type="chain" id="PRO_5044022533" evidence="9">
    <location>
        <begin position="24"/>
        <end position="211"/>
    </location>
</feature>
<evidence type="ECO:0000256" key="2">
    <source>
        <dbReference type="ARBA" id="ARBA00008501"/>
    </source>
</evidence>
<dbReference type="InterPro" id="IPR042307">
    <property type="entry name" value="Reeler_sf"/>
</dbReference>
<feature type="signal peptide" evidence="9">
    <location>
        <begin position="1"/>
        <end position="23"/>
    </location>
</feature>
<evidence type="ECO:0000256" key="9">
    <source>
        <dbReference type="SAM" id="SignalP"/>
    </source>
</evidence>
<evidence type="ECO:0000259" key="10">
    <source>
        <dbReference type="PROSITE" id="PS51019"/>
    </source>
</evidence>
<dbReference type="EMBL" id="BMAT01006665">
    <property type="protein sequence ID" value="GFS17596.1"/>
    <property type="molecule type" value="Genomic_DNA"/>
</dbReference>
<keyword evidence="7" id="KW-0391">Immunity</keyword>
<accession>A0AAV4J5H0</accession>
<dbReference type="PANTHER" id="PTHR45828">
    <property type="entry name" value="CYTOCHROME B561/FERRIC REDUCTASE TRANSMEMBRANE"/>
    <property type="match status" value="1"/>
</dbReference>
<keyword evidence="4" id="KW-0929">Antimicrobial</keyword>
<evidence type="ECO:0000256" key="8">
    <source>
        <dbReference type="ARBA" id="ARBA00023022"/>
    </source>
</evidence>
<dbReference type="AlphaFoldDB" id="A0AAV4J5H0"/>
<feature type="domain" description="Reelin" evidence="10">
    <location>
        <begin position="18"/>
        <end position="179"/>
    </location>
</feature>
<evidence type="ECO:0000256" key="3">
    <source>
        <dbReference type="ARBA" id="ARBA00022525"/>
    </source>
</evidence>
<evidence type="ECO:0000256" key="5">
    <source>
        <dbReference type="ARBA" id="ARBA00022588"/>
    </source>
</evidence>
<dbReference type="Gene3D" id="2.60.40.4060">
    <property type="entry name" value="Reeler domain"/>
    <property type="match status" value="1"/>
</dbReference>
<organism evidence="11 12">
    <name type="scientific">Elysia marginata</name>
    <dbReference type="NCBI Taxonomy" id="1093978"/>
    <lineage>
        <taxon>Eukaryota</taxon>
        <taxon>Metazoa</taxon>
        <taxon>Spiralia</taxon>
        <taxon>Lophotrochozoa</taxon>
        <taxon>Mollusca</taxon>
        <taxon>Gastropoda</taxon>
        <taxon>Heterobranchia</taxon>
        <taxon>Euthyneura</taxon>
        <taxon>Panpulmonata</taxon>
        <taxon>Sacoglossa</taxon>
        <taxon>Placobranchoidea</taxon>
        <taxon>Plakobranchidae</taxon>
        <taxon>Elysia</taxon>
    </lineage>
</organism>
<dbReference type="InterPro" id="IPR051237">
    <property type="entry name" value="Ferric-chelate_Red/DefProt"/>
</dbReference>
<dbReference type="GO" id="GO:0016020">
    <property type="term" value="C:membrane"/>
    <property type="evidence" value="ECO:0007669"/>
    <property type="project" value="TreeGrafter"/>
</dbReference>
<dbReference type="Pfam" id="PF02014">
    <property type="entry name" value="Reeler"/>
    <property type="match status" value="1"/>
</dbReference>